<evidence type="ECO:0000313" key="2">
    <source>
        <dbReference type="EMBL" id="EHP90734.1"/>
    </source>
</evidence>
<gene>
    <name evidence="2" type="ORF">MetexDRAFT_4368</name>
</gene>
<dbReference type="AlphaFoldDB" id="H1KP05"/>
<proteinExistence type="predicted"/>
<comment type="caution">
    <text evidence="2">The sequence shown here is derived from an EMBL/GenBank/DDBJ whole genome shotgun (WGS) entry which is preliminary data.</text>
</comment>
<reference evidence="2 3" key="1">
    <citation type="submission" date="2011-09" db="EMBL/GenBank/DDBJ databases">
        <title>The draft genome of Methylobacterium extorquens DSM 13060.</title>
        <authorList>
            <consortium name="US DOE Joint Genome Institute (JGI-PGF)"/>
            <person name="Lucas S."/>
            <person name="Han J."/>
            <person name="Lapidus A."/>
            <person name="Cheng J.-F."/>
            <person name="Goodwin L."/>
            <person name="Pitluck S."/>
            <person name="Peters L."/>
            <person name="Land M.L."/>
            <person name="Hauser L."/>
            <person name="Koskimaki J."/>
            <person name="Halonen O."/>
            <person name="Pirttila A."/>
            <person name="Frank C."/>
            <person name="Woyke T.J."/>
        </authorList>
    </citation>
    <scope>NUCLEOTIDE SEQUENCE [LARGE SCALE GENOMIC DNA]</scope>
    <source>
        <strain evidence="2 3">DSM 13060</strain>
    </source>
</reference>
<sequence>MTIAKPDGVEFIDGRALPAPEWMLCPCFRSNSKRQAETACFHEPKGHPMKLRVAGLVAAALVLFPGAASAQWYEHGLRHHH</sequence>
<dbReference type="Proteomes" id="UP000004382">
    <property type="component" value="Unassembled WGS sequence"/>
</dbReference>
<keyword evidence="1" id="KW-1133">Transmembrane helix</keyword>
<keyword evidence="1" id="KW-0812">Transmembrane</keyword>
<dbReference type="EMBL" id="AGJK01000156">
    <property type="protein sequence ID" value="EHP90734.1"/>
    <property type="molecule type" value="Genomic_DNA"/>
</dbReference>
<organism evidence="2 3">
    <name type="scientific">Methylorubrum extorquens DSM 13060</name>
    <dbReference type="NCBI Taxonomy" id="882800"/>
    <lineage>
        <taxon>Bacteria</taxon>
        <taxon>Pseudomonadati</taxon>
        <taxon>Pseudomonadota</taxon>
        <taxon>Alphaproteobacteria</taxon>
        <taxon>Hyphomicrobiales</taxon>
        <taxon>Methylobacteriaceae</taxon>
        <taxon>Methylorubrum</taxon>
    </lineage>
</organism>
<protein>
    <submittedName>
        <fullName evidence="2">Uncharacterized protein</fullName>
    </submittedName>
</protein>
<feature type="transmembrane region" description="Helical" evidence="1">
    <location>
        <begin position="53"/>
        <end position="73"/>
    </location>
</feature>
<evidence type="ECO:0000256" key="1">
    <source>
        <dbReference type="SAM" id="Phobius"/>
    </source>
</evidence>
<name>H1KP05_METEX</name>
<accession>H1KP05</accession>
<keyword evidence="1" id="KW-0472">Membrane</keyword>
<evidence type="ECO:0000313" key="3">
    <source>
        <dbReference type="Proteomes" id="UP000004382"/>
    </source>
</evidence>